<dbReference type="InterPro" id="IPR031105">
    <property type="entry name" value="TRP_plant"/>
</dbReference>
<dbReference type="AlphaFoldDB" id="A0A392UQ63"/>
<sequence length="50" mass="5777">VSEVEALVHAVEEVGTGRWRDVKLRCFENADHRTYVDLKVLPSIISEFFD</sequence>
<keyword evidence="2" id="KW-1185">Reference proteome</keyword>
<comment type="caution">
    <text evidence="1">The sequence shown here is derived from an EMBL/GenBank/DDBJ whole genome shotgun (WGS) entry which is preliminary data.</text>
</comment>
<dbReference type="PANTHER" id="PTHR21717:SF73">
    <property type="entry name" value="TELOMERE-BINDING PROTEIN, PUTATIVE-RELATED"/>
    <property type="match status" value="1"/>
</dbReference>
<dbReference type="CDD" id="cd11660">
    <property type="entry name" value="SANT_TRF"/>
    <property type="match status" value="1"/>
</dbReference>
<evidence type="ECO:0000313" key="1">
    <source>
        <dbReference type="EMBL" id="MCI74784.1"/>
    </source>
</evidence>
<dbReference type="InterPro" id="IPR009057">
    <property type="entry name" value="Homeodomain-like_sf"/>
</dbReference>
<dbReference type="Proteomes" id="UP000265520">
    <property type="component" value="Unassembled WGS sequence"/>
</dbReference>
<dbReference type="Gene3D" id="1.10.246.220">
    <property type="match status" value="1"/>
</dbReference>
<dbReference type="EMBL" id="LXQA010867749">
    <property type="protein sequence ID" value="MCI74784.1"/>
    <property type="molecule type" value="Genomic_DNA"/>
</dbReference>
<protein>
    <submittedName>
        <fullName evidence="1">Telomere repeat-binding protein 4-like</fullName>
    </submittedName>
</protein>
<name>A0A392UQ63_9FABA</name>
<dbReference type="SUPFAM" id="SSF46689">
    <property type="entry name" value="Homeodomain-like"/>
    <property type="match status" value="1"/>
</dbReference>
<dbReference type="PANTHER" id="PTHR21717">
    <property type="entry name" value="TELOMERIC REPEAT BINDING PROTEIN"/>
    <property type="match status" value="1"/>
</dbReference>
<evidence type="ECO:0000313" key="2">
    <source>
        <dbReference type="Proteomes" id="UP000265520"/>
    </source>
</evidence>
<reference evidence="1 2" key="1">
    <citation type="journal article" date="2018" name="Front. Plant Sci.">
        <title>Red Clover (Trifolium pratense) and Zigzag Clover (T. medium) - A Picture of Genomic Similarities and Differences.</title>
        <authorList>
            <person name="Dluhosova J."/>
            <person name="Istvanek J."/>
            <person name="Nedelnik J."/>
            <person name="Repkova J."/>
        </authorList>
    </citation>
    <scope>NUCLEOTIDE SEQUENCE [LARGE SCALE GENOMIC DNA]</scope>
    <source>
        <strain evidence="2">cv. 10/8</strain>
        <tissue evidence="1">Leaf</tissue>
    </source>
</reference>
<organism evidence="1 2">
    <name type="scientific">Trifolium medium</name>
    <dbReference type="NCBI Taxonomy" id="97028"/>
    <lineage>
        <taxon>Eukaryota</taxon>
        <taxon>Viridiplantae</taxon>
        <taxon>Streptophyta</taxon>
        <taxon>Embryophyta</taxon>
        <taxon>Tracheophyta</taxon>
        <taxon>Spermatophyta</taxon>
        <taxon>Magnoliopsida</taxon>
        <taxon>eudicotyledons</taxon>
        <taxon>Gunneridae</taxon>
        <taxon>Pentapetalae</taxon>
        <taxon>rosids</taxon>
        <taxon>fabids</taxon>
        <taxon>Fabales</taxon>
        <taxon>Fabaceae</taxon>
        <taxon>Papilionoideae</taxon>
        <taxon>50 kb inversion clade</taxon>
        <taxon>NPAAA clade</taxon>
        <taxon>Hologalegina</taxon>
        <taxon>IRL clade</taxon>
        <taxon>Trifolieae</taxon>
        <taxon>Trifolium</taxon>
    </lineage>
</organism>
<accession>A0A392UQ63</accession>
<proteinExistence type="predicted"/>
<feature type="non-terminal residue" evidence="1">
    <location>
        <position position="1"/>
    </location>
</feature>